<reference evidence="1 2" key="1">
    <citation type="submission" date="2019-08" db="EMBL/GenBank/DDBJ databases">
        <title>Deep-cultivation of Planctomycetes and their phenomic and genomic characterization uncovers novel biology.</title>
        <authorList>
            <person name="Wiegand S."/>
            <person name="Jogler M."/>
            <person name="Boedeker C."/>
            <person name="Pinto D."/>
            <person name="Vollmers J."/>
            <person name="Rivas-Marin E."/>
            <person name="Kohn T."/>
            <person name="Peeters S.H."/>
            <person name="Heuer A."/>
            <person name="Rast P."/>
            <person name="Oberbeckmann S."/>
            <person name="Bunk B."/>
            <person name="Jeske O."/>
            <person name="Meyerdierks A."/>
            <person name="Storesund J.E."/>
            <person name="Kallscheuer N."/>
            <person name="Luecker S."/>
            <person name="Lage O.M."/>
            <person name="Pohl T."/>
            <person name="Merkel B.J."/>
            <person name="Hornburger P."/>
            <person name="Mueller R.-W."/>
            <person name="Bruemmer F."/>
            <person name="Labrenz M."/>
            <person name="Spormann A.M."/>
            <person name="Op den Camp H."/>
            <person name="Overmann J."/>
            <person name="Amann R."/>
            <person name="Jetten M.S.M."/>
            <person name="Mascher T."/>
            <person name="Medema M.H."/>
            <person name="Devos D.P."/>
            <person name="Kaster A.-K."/>
            <person name="Ovreas L."/>
            <person name="Rohde M."/>
            <person name="Galperin M.Y."/>
            <person name="Jogler C."/>
        </authorList>
    </citation>
    <scope>NUCLEOTIDE SEQUENCE [LARGE SCALE GENOMIC DNA]</scope>
    <source>
        <strain evidence="1 2">UC8</strain>
    </source>
</reference>
<dbReference type="AlphaFoldDB" id="A0A5B9QJD3"/>
<organism evidence="1 2">
    <name type="scientific">Roseimaritima ulvae</name>
    <dbReference type="NCBI Taxonomy" id="980254"/>
    <lineage>
        <taxon>Bacteria</taxon>
        <taxon>Pseudomonadati</taxon>
        <taxon>Planctomycetota</taxon>
        <taxon>Planctomycetia</taxon>
        <taxon>Pirellulales</taxon>
        <taxon>Pirellulaceae</taxon>
        <taxon>Roseimaritima</taxon>
    </lineage>
</organism>
<dbReference type="Proteomes" id="UP000325286">
    <property type="component" value="Chromosome"/>
</dbReference>
<name>A0A5B9QJD3_9BACT</name>
<gene>
    <name evidence="1" type="ORF">UC8_09750</name>
</gene>
<accession>A0A5B9QJD3</accession>
<proteinExistence type="predicted"/>
<dbReference type="KEGG" id="rul:UC8_09750"/>
<evidence type="ECO:0000313" key="2">
    <source>
        <dbReference type="Proteomes" id="UP000325286"/>
    </source>
</evidence>
<dbReference type="EMBL" id="CP042914">
    <property type="protein sequence ID" value="QEG39014.1"/>
    <property type="molecule type" value="Genomic_DNA"/>
</dbReference>
<evidence type="ECO:0000313" key="1">
    <source>
        <dbReference type="EMBL" id="QEG39014.1"/>
    </source>
</evidence>
<protein>
    <submittedName>
        <fullName evidence="1">Uncharacterized protein</fullName>
    </submittedName>
</protein>
<keyword evidence="2" id="KW-1185">Reference proteome</keyword>
<sequence>MFRLLQGFFASMSLERKSVLLFVSALVPLMFAAFWVVQLLAGPAWSSTAPARSLAISAPPK</sequence>